<evidence type="ECO:0000256" key="5">
    <source>
        <dbReference type="ARBA" id="ARBA00022970"/>
    </source>
</evidence>
<dbReference type="PANTHER" id="PTHR30614">
    <property type="entry name" value="MEMBRANE COMPONENT OF AMINO ACID ABC TRANSPORTER"/>
    <property type="match status" value="1"/>
</dbReference>
<feature type="domain" description="ABC transmembrane type-1" evidence="9">
    <location>
        <begin position="50"/>
        <end position="257"/>
    </location>
</feature>
<dbReference type="EMBL" id="JBHMEI010000063">
    <property type="protein sequence ID" value="MFB9207622.1"/>
    <property type="molecule type" value="Genomic_DNA"/>
</dbReference>
<keyword evidence="2 8" id="KW-0813">Transport</keyword>
<dbReference type="InterPro" id="IPR000515">
    <property type="entry name" value="MetI-like"/>
</dbReference>
<evidence type="ECO:0000313" key="11">
    <source>
        <dbReference type="Proteomes" id="UP001589647"/>
    </source>
</evidence>
<evidence type="ECO:0000256" key="6">
    <source>
        <dbReference type="ARBA" id="ARBA00022989"/>
    </source>
</evidence>
<name>A0ABV5ITK8_9ACTN</name>
<proteinExistence type="inferred from homology"/>
<dbReference type="PANTHER" id="PTHR30614:SF0">
    <property type="entry name" value="L-CYSTINE TRANSPORT SYSTEM PERMEASE PROTEIN TCYL"/>
    <property type="match status" value="1"/>
</dbReference>
<feature type="transmembrane region" description="Helical" evidence="8">
    <location>
        <begin position="7"/>
        <end position="27"/>
    </location>
</feature>
<evidence type="ECO:0000256" key="8">
    <source>
        <dbReference type="RuleBase" id="RU363032"/>
    </source>
</evidence>
<dbReference type="NCBIfam" id="TIGR01726">
    <property type="entry name" value="HEQRo_perm_3TM"/>
    <property type="match status" value="1"/>
</dbReference>
<keyword evidence="6 8" id="KW-1133">Transmembrane helix</keyword>
<gene>
    <name evidence="10" type="ORF">ACFFV7_41020</name>
</gene>
<keyword evidence="7 8" id="KW-0472">Membrane</keyword>
<comment type="similarity">
    <text evidence="8">Belongs to the binding-protein-dependent transport system permease family.</text>
</comment>
<evidence type="ECO:0000259" key="9">
    <source>
        <dbReference type="PROSITE" id="PS50928"/>
    </source>
</evidence>
<dbReference type="Pfam" id="PF00528">
    <property type="entry name" value="BPD_transp_1"/>
    <property type="match status" value="1"/>
</dbReference>
<evidence type="ECO:0000256" key="1">
    <source>
        <dbReference type="ARBA" id="ARBA00004651"/>
    </source>
</evidence>
<keyword evidence="4 8" id="KW-0812">Transmembrane</keyword>
<dbReference type="InterPro" id="IPR010065">
    <property type="entry name" value="AA_ABC_transptr_permease_3TM"/>
</dbReference>
<organism evidence="10 11">
    <name type="scientific">Nonomuraea spiralis</name>
    <dbReference type="NCBI Taxonomy" id="46182"/>
    <lineage>
        <taxon>Bacteria</taxon>
        <taxon>Bacillati</taxon>
        <taxon>Actinomycetota</taxon>
        <taxon>Actinomycetes</taxon>
        <taxon>Streptosporangiales</taxon>
        <taxon>Streptosporangiaceae</taxon>
        <taxon>Nonomuraea</taxon>
    </lineage>
</organism>
<dbReference type="InterPro" id="IPR043429">
    <property type="entry name" value="ArtM/GltK/GlnP/TcyL/YhdX-like"/>
</dbReference>
<sequence length="288" mass="31111">MPLRHPWRYLSGLVVLVALGLVIWSLFTNPNLDVATIGHYLFEPYIIKGVGVTLMLTVVSMVLGVALSVLLAVMRLSENRVLSGVAWLYIWFFRGTPLLVQIIFWGFLGALYPRVVIGIPFTDITFYEQVTSVLIPATVAAIIALTLNEAAYNAEIVRAGLISVDVGQSEAAAALGLSGRQAMRTIVLPQAMRVIVPPLGNQTISMLKATSLVAIVGGQELLTAVQSIYSNNFKVMPLLAVAAIWYLALVSVLSVGQHFLERRYGKAGVAPARPGLLRRLFVSEGGPA</sequence>
<dbReference type="RefSeq" id="WP_229824649.1">
    <property type="nucleotide sequence ID" value="NZ_BMRC01000018.1"/>
</dbReference>
<evidence type="ECO:0000313" key="10">
    <source>
        <dbReference type="EMBL" id="MFB9207622.1"/>
    </source>
</evidence>
<keyword evidence="11" id="KW-1185">Reference proteome</keyword>
<feature type="transmembrane region" description="Helical" evidence="8">
    <location>
        <begin position="235"/>
        <end position="256"/>
    </location>
</feature>
<evidence type="ECO:0000256" key="7">
    <source>
        <dbReference type="ARBA" id="ARBA00023136"/>
    </source>
</evidence>
<reference evidence="10 11" key="1">
    <citation type="submission" date="2024-09" db="EMBL/GenBank/DDBJ databases">
        <authorList>
            <person name="Sun Q."/>
            <person name="Mori K."/>
        </authorList>
    </citation>
    <scope>NUCLEOTIDE SEQUENCE [LARGE SCALE GENOMIC DNA]</scope>
    <source>
        <strain evidence="10 11">CCM 3426</strain>
    </source>
</reference>
<comment type="caution">
    <text evidence="10">The sequence shown here is derived from an EMBL/GenBank/DDBJ whole genome shotgun (WGS) entry which is preliminary data.</text>
</comment>
<dbReference type="InterPro" id="IPR035906">
    <property type="entry name" value="MetI-like_sf"/>
</dbReference>
<keyword evidence="3" id="KW-1003">Cell membrane</keyword>
<evidence type="ECO:0000256" key="3">
    <source>
        <dbReference type="ARBA" id="ARBA00022475"/>
    </source>
</evidence>
<dbReference type="PROSITE" id="PS50928">
    <property type="entry name" value="ABC_TM1"/>
    <property type="match status" value="1"/>
</dbReference>
<dbReference type="Proteomes" id="UP001589647">
    <property type="component" value="Unassembled WGS sequence"/>
</dbReference>
<feature type="transmembrane region" description="Helical" evidence="8">
    <location>
        <begin position="124"/>
        <end position="147"/>
    </location>
</feature>
<dbReference type="Gene3D" id="1.10.3720.10">
    <property type="entry name" value="MetI-like"/>
    <property type="match status" value="1"/>
</dbReference>
<evidence type="ECO:0000256" key="4">
    <source>
        <dbReference type="ARBA" id="ARBA00022692"/>
    </source>
</evidence>
<feature type="transmembrane region" description="Helical" evidence="8">
    <location>
        <begin position="86"/>
        <end position="112"/>
    </location>
</feature>
<dbReference type="SUPFAM" id="SSF161098">
    <property type="entry name" value="MetI-like"/>
    <property type="match status" value="1"/>
</dbReference>
<keyword evidence="5" id="KW-0029">Amino-acid transport</keyword>
<evidence type="ECO:0000256" key="2">
    <source>
        <dbReference type="ARBA" id="ARBA00022448"/>
    </source>
</evidence>
<accession>A0ABV5ITK8</accession>
<feature type="transmembrane region" description="Helical" evidence="8">
    <location>
        <begin position="47"/>
        <end position="74"/>
    </location>
</feature>
<comment type="subcellular location">
    <subcellularLocation>
        <location evidence="1 8">Cell membrane</location>
        <topology evidence="1 8">Multi-pass membrane protein</topology>
    </subcellularLocation>
</comment>
<protein>
    <submittedName>
        <fullName evidence="10">Amino acid ABC transporter permease</fullName>
    </submittedName>
</protein>
<dbReference type="CDD" id="cd06261">
    <property type="entry name" value="TM_PBP2"/>
    <property type="match status" value="1"/>
</dbReference>